<comment type="caution">
    <text evidence="1">The sequence shown here is derived from an EMBL/GenBank/DDBJ whole genome shotgun (WGS) entry which is preliminary data.</text>
</comment>
<proteinExistence type="predicted"/>
<accession>A0AAW1VZV0</accession>
<organism evidence="1 2">
    <name type="scientific">Rubus argutus</name>
    <name type="common">Southern blackberry</name>
    <dbReference type="NCBI Taxonomy" id="59490"/>
    <lineage>
        <taxon>Eukaryota</taxon>
        <taxon>Viridiplantae</taxon>
        <taxon>Streptophyta</taxon>
        <taxon>Embryophyta</taxon>
        <taxon>Tracheophyta</taxon>
        <taxon>Spermatophyta</taxon>
        <taxon>Magnoliopsida</taxon>
        <taxon>eudicotyledons</taxon>
        <taxon>Gunneridae</taxon>
        <taxon>Pentapetalae</taxon>
        <taxon>rosids</taxon>
        <taxon>fabids</taxon>
        <taxon>Rosales</taxon>
        <taxon>Rosaceae</taxon>
        <taxon>Rosoideae</taxon>
        <taxon>Rosoideae incertae sedis</taxon>
        <taxon>Rubus</taxon>
    </lineage>
</organism>
<evidence type="ECO:0000313" key="2">
    <source>
        <dbReference type="Proteomes" id="UP001457282"/>
    </source>
</evidence>
<dbReference type="EMBL" id="JBEDUW010000007">
    <property type="protein sequence ID" value="KAK9913502.1"/>
    <property type="molecule type" value="Genomic_DNA"/>
</dbReference>
<dbReference type="AlphaFoldDB" id="A0AAW1VZV0"/>
<name>A0AAW1VZV0_RUBAR</name>
<evidence type="ECO:0000313" key="1">
    <source>
        <dbReference type="EMBL" id="KAK9913502.1"/>
    </source>
</evidence>
<gene>
    <name evidence="1" type="ORF">M0R45_037316</name>
</gene>
<sequence length="170" mass="18402">MVAGFTGLGDKGDCSGVVVVGDGSRREEEGAVSTGLEVLSAVRTGDYERRQSTGSGLASDLQRKRKLRTVAVVVMEAEKIEQQGWGQYDTALSKIDEASHSNGDELYSAKVHGLKKARASGELDVACNWMVVSAVDAREGARVKWGDRLKLPASQSQNRRRKITSQMAFQ</sequence>
<dbReference type="Proteomes" id="UP001457282">
    <property type="component" value="Unassembled WGS sequence"/>
</dbReference>
<keyword evidence="2" id="KW-1185">Reference proteome</keyword>
<protein>
    <submittedName>
        <fullName evidence="1">Uncharacterized protein</fullName>
    </submittedName>
</protein>
<reference evidence="1 2" key="1">
    <citation type="journal article" date="2023" name="G3 (Bethesda)">
        <title>A chromosome-length genome assembly and annotation of blackberry (Rubus argutus, cv. 'Hillquist').</title>
        <authorList>
            <person name="Bruna T."/>
            <person name="Aryal R."/>
            <person name="Dudchenko O."/>
            <person name="Sargent D.J."/>
            <person name="Mead D."/>
            <person name="Buti M."/>
            <person name="Cavallini A."/>
            <person name="Hytonen T."/>
            <person name="Andres J."/>
            <person name="Pham M."/>
            <person name="Weisz D."/>
            <person name="Mascagni F."/>
            <person name="Usai G."/>
            <person name="Natali L."/>
            <person name="Bassil N."/>
            <person name="Fernandez G.E."/>
            <person name="Lomsadze A."/>
            <person name="Armour M."/>
            <person name="Olukolu B."/>
            <person name="Poorten T."/>
            <person name="Britton C."/>
            <person name="Davik J."/>
            <person name="Ashrafi H."/>
            <person name="Aiden E.L."/>
            <person name="Borodovsky M."/>
            <person name="Worthington M."/>
        </authorList>
    </citation>
    <scope>NUCLEOTIDE SEQUENCE [LARGE SCALE GENOMIC DNA]</scope>
    <source>
        <strain evidence="1">PI 553951</strain>
    </source>
</reference>